<organism evidence="2 3">
    <name type="scientific">Mycobacterium branderi</name>
    <dbReference type="NCBI Taxonomy" id="43348"/>
    <lineage>
        <taxon>Bacteria</taxon>
        <taxon>Bacillati</taxon>
        <taxon>Actinomycetota</taxon>
        <taxon>Actinomycetes</taxon>
        <taxon>Mycobacteriales</taxon>
        <taxon>Mycobacteriaceae</taxon>
        <taxon>Mycobacterium</taxon>
    </lineage>
</organism>
<gene>
    <name evidence="2" type="ORF">MBRA_48010</name>
</gene>
<keyword evidence="3" id="KW-1185">Reference proteome</keyword>
<reference evidence="2 3" key="1">
    <citation type="journal article" date="2019" name="Emerg. Microbes Infect.">
        <title>Comprehensive subspecies identification of 175 nontuberculous mycobacteria species based on 7547 genomic profiles.</title>
        <authorList>
            <person name="Matsumoto Y."/>
            <person name="Kinjo T."/>
            <person name="Motooka D."/>
            <person name="Nabeya D."/>
            <person name="Jung N."/>
            <person name="Uechi K."/>
            <person name="Horii T."/>
            <person name="Iida T."/>
            <person name="Fujita J."/>
            <person name="Nakamura S."/>
        </authorList>
    </citation>
    <scope>NUCLEOTIDE SEQUENCE [LARGE SCALE GENOMIC DNA]</scope>
    <source>
        <strain evidence="2 3">JCM 12687</strain>
    </source>
</reference>
<dbReference type="Pfam" id="PF00934">
    <property type="entry name" value="PE"/>
    <property type="match status" value="1"/>
</dbReference>
<dbReference type="Proteomes" id="UP000467379">
    <property type="component" value="Chromosome"/>
</dbReference>
<evidence type="ECO:0000259" key="1">
    <source>
        <dbReference type="Pfam" id="PF00934"/>
    </source>
</evidence>
<accession>A0ABN6BA53</accession>
<evidence type="ECO:0000313" key="3">
    <source>
        <dbReference type="Proteomes" id="UP000467379"/>
    </source>
</evidence>
<dbReference type="SUPFAM" id="SSF140459">
    <property type="entry name" value="PE/PPE dimer-like"/>
    <property type="match status" value="1"/>
</dbReference>
<dbReference type="EMBL" id="AP022606">
    <property type="protein sequence ID" value="BBZ14606.1"/>
    <property type="molecule type" value="Genomic_DNA"/>
</dbReference>
<dbReference type="InterPro" id="IPR038332">
    <property type="entry name" value="PPE_sf"/>
</dbReference>
<proteinExistence type="predicted"/>
<dbReference type="Gene3D" id="1.10.287.850">
    <property type="entry name" value="HP0062-like domain"/>
    <property type="match status" value="1"/>
</dbReference>
<feature type="domain" description="PE" evidence="1">
    <location>
        <begin position="26"/>
        <end position="108"/>
    </location>
</feature>
<dbReference type="InterPro" id="IPR000084">
    <property type="entry name" value="PE-PGRS_N"/>
</dbReference>
<protein>
    <recommendedName>
        <fullName evidence="1">PE domain-containing protein</fullName>
    </recommendedName>
</protein>
<name>A0ABN6BA53_9MYCO</name>
<evidence type="ECO:0000313" key="2">
    <source>
        <dbReference type="EMBL" id="BBZ14606.1"/>
    </source>
</evidence>
<sequence length="117" mass="11726">MNGEWAGAAEAGPFSGGFVEKGSFDMAIQPERLAAALTKLQGRGAALQALEAAIAAPPAGLSPASTDEVSALMATQFALHGEAYRAVSAQARAMHEMFVGILAAGAATQPAPDVADS</sequence>